<evidence type="ECO:0000313" key="4">
    <source>
        <dbReference type="Proteomes" id="UP000593765"/>
    </source>
</evidence>
<dbReference type="EMBL" id="CP063458">
    <property type="protein sequence ID" value="QOV88852.1"/>
    <property type="molecule type" value="Genomic_DNA"/>
</dbReference>
<dbReference type="InterPro" id="IPR036291">
    <property type="entry name" value="NAD(P)-bd_dom_sf"/>
</dbReference>
<dbReference type="GO" id="GO:0000166">
    <property type="term" value="F:nucleotide binding"/>
    <property type="evidence" value="ECO:0007669"/>
    <property type="project" value="InterPro"/>
</dbReference>
<gene>
    <name evidence="3" type="ORF">IPV69_21900</name>
</gene>
<feature type="chain" id="PRO_5034450174" evidence="1">
    <location>
        <begin position="24"/>
        <end position="338"/>
    </location>
</feature>
<dbReference type="KEGG" id="hbs:IPV69_21900"/>
<dbReference type="SUPFAM" id="SSF51735">
    <property type="entry name" value="NAD(P)-binding Rossmann-fold domains"/>
    <property type="match status" value="1"/>
</dbReference>
<evidence type="ECO:0000256" key="1">
    <source>
        <dbReference type="SAM" id="SignalP"/>
    </source>
</evidence>
<reference evidence="3 4" key="1">
    <citation type="submission" date="2020-10" db="EMBL/GenBank/DDBJ databases">
        <title>Wide distribution of Phycisphaera-like planctomycetes from WD2101 soil group in peatlands and genome analysis of the first cultivated representative.</title>
        <authorList>
            <person name="Dedysh S.N."/>
            <person name="Beletsky A.V."/>
            <person name="Ivanova A."/>
            <person name="Kulichevskaya I.S."/>
            <person name="Suzina N.E."/>
            <person name="Philippov D.A."/>
            <person name="Rakitin A.L."/>
            <person name="Mardanov A.V."/>
            <person name="Ravin N.V."/>
        </authorList>
    </citation>
    <scope>NUCLEOTIDE SEQUENCE [LARGE SCALE GENOMIC DNA]</scope>
    <source>
        <strain evidence="3 4">M1803</strain>
    </source>
</reference>
<feature type="domain" description="Gfo/Idh/MocA-like oxidoreductase N-terminal" evidence="2">
    <location>
        <begin position="31"/>
        <end position="157"/>
    </location>
</feature>
<dbReference type="Gene3D" id="3.40.50.720">
    <property type="entry name" value="NAD(P)-binding Rossmann-like Domain"/>
    <property type="match status" value="1"/>
</dbReference>
<name>A0A7M2WUK6_9BACT</name>
<keyword evidence="1" id="KW-0732">Signal</keyword>
<sequence>MSRSFAFLVALTLSLLAVQTSSAADAPPPLRVGIIGLDTSHAGAFTKLMNDPKNTGDLANMKVVAAFPGGSKDIESSASRVEKYTADIKAMGVEIVDSIPALLTKVDCVLLESVDGRPHLEQVRPVFAAGKPVFIDKPLAGSLVDALTIAELGEKSKTPWFSSSSLRYGPGVALTKANPKLGEITGVSAWSPCSLEKTHPDLYWYGIHGCEMLYTYMGPGCQTVSRTQTEGTDFVVGTWKDGRIGTFRGIRQGKADYGATVYGTKGSVAAPGYEGYKPLLEVVATFFRTGKPPIAASETIELMAFMEAADESKRQGGKPVSIADVLEKARAQVKATAK</sequence>
<dbReference type="Proteomes" id="UP000593765">
    <property type="component" value="Chromosome"/>
</dbReference>
<proteinExistence type="predicted"/>
<dbReference type="Pfam" id="PF01408">
    <property type="entry name" value="GFO_IDH_MocA"/>
    <property type="match status" value="1"/>
</dbReference>
<dbReference type="AlphaFoldDB" id="A0A7M2WUK6"/>
<evidence type="ECO:0000259" key="2">
    <source>
        <dbReference type="Pfam" id="PF01408"/>
    </source>
</evidence>
<dbReference type="SUPFAM" id="SSF55347">
    <property type="entry name" value="Glyceraldehyde-3-phosphate dehydrogenase-like, C-terminal domain"/>
    <property type="match status" value="1"/>
</dbReference>
<keyword evidence="4" id="KW-1185">Reference proteome</keyword>
<dbReference type="Gene3D" id="3.30.360.10">
    <property type="entry name" value="Dihydrodipicolinate Reductase, domain 2"/>
    <property type="match status" value="1"/>
</dbReference>
<evidence type="ECO:0000313" key="3">
    <source>
        <dbReference type="EMBL" id="QOV88852.1"/>
    </source>
</evidence>
<feature type="signal peptide" evidence="1">
    <location>
        <begin position="1"/>
        <end position="23"/>
    </location>
</feature>
<accession>A0A7M2WUK6</accession>
<dbReference type="PANTHER" id="PTHR43818:SF9">
    <property type="entry name" value="HYPOTHETICAL OXIDOREDUCTASE"/>
    <property type="match status" value="1"/>
</dbReference>
<organism evidence="3 4">
    <name type="scientific">Humisphaera borealis</name>
    <dbReference type="NCBI Taxonomy" id="2807512"/>
    <lineage>
        <taxon>Bacteria</taxon>
        <taxon>Pseudomonadati</taxon>
        <taxon>Planctomycetota</taxon>
        <taxon>Phycisphaerae</taxon>
        <taxon>Tepidisphaerales</taxon>
        <taxon>Tepidisphaeraceae</taxon>
        <taxon>Humisphaera</taxon>
    </lineage>
</organism>
<dbReference type="InterPro" id="IPR000683">
    <property type="entry name" value="Gfo/Idh/MocA-like_OxRdtase_N"/>
</dbReference>
<protein>
    <submittedName>
        <fullName evidence="3">Gfo/Idh/MocA family oxidoreductase</fullName>
    </submittedName>
</protein>
<dbReference type="InterPro" id="IPR050463">
    <property type="entry name" value="Gfo/Idh/MocA_oxidrdct_glycsds"/>
</dbReference>
<dbReference type="RefSeq" id="WP_206291860.1">
    <property type="nucleotide sequence ID" value="NZ_CP063458.1"/>
</dbReference>
<dbReference type="PANTHER" id="PTHR43818">
    <property type="entry name" value="BCDNA.GH03377"/>
    <property type="match status" value="1"/>
</dbReference>